<reference evidence="6 7" key="1">
    <citation type="submission" date="2022-08" db="EMBL/GenBank/DDBJ databases">
        <title>Bacterial and archaeal communities from various locations to study Microbial Dark Matter (Phase II).</title>
        <authorList>
            <person name="Stepanauskas R."/>
        </authorList>
    </citation>
    <scope>NUCLEOTIDE SEQUENCE [LARGE SCALE GENOMIC DNA]</scope>
    <source>
        <strain evidence="6 7">PD1</strain>
    </source>
</reference>
<keyword evidence="3 4" id="KW-0012">Acyltransferase</keyword>
<keyword evidence="4" id="KW-1208">Phospholipid metabolism</keyword>
<dbReference type="CDD" id="cd07989">
    <property type="entry name" value="LPLAT_AGPAT-like"/>
    <property type="match status" value="1"/>
</dbReference>
<protein>
    <recommendedName>
        <fullName evidence="4">1-acyl-sn-glycerol-3-phosphate acyltransferase</fullName>
        <ecNumber evidence="4">2.3.1.51</ecNumber>
    </recommendedName>
</protein>
<evidence type="ECO:0000256" key="3">
    <source>
        <dbReference type="ARBA" id="ARBA00023315"/>
    </source>
</evidence>
<keyword evidence="7" id="KW-1185">Reference proteome</keyword>
<dbReference type="SUPFAM" id="SSF69593">
    <property type="entry name" value="Glycerol-3-phosphate (1)-acyltransferase"/>
    <property type="match status" value="1"/>
</dbReference>
<dbReference type="Proteomes" id="UP001204798">
    <property type="component" value="Unassembled WGS sequence"/>
</dbReference>
<comment type="catalytic activity">
    <reaction evidence="4">
        <text>a 1-acyl-sn-glycero-3-phosphate + an acyl-CoA = a 1,2-diacyl-sn-glycero-3-phosphate + CoA</text>
        <dbReference type="Rhea" id="RHEA:19709"/>
        <dbReference type="ChEBI" id="CHEBI:57287"/>
        <dbReference type="ChEBI" id="CHEBI:57970"/>
        <dbReference type="ChEBI" id="CHEBI:58342"/>
        <dbReference type="ChEBI" id="CHEBI:58608"/>
        <dbReference type="EC" id="2.3.1.51"/>
    </reaction>
</comment>
<accession>A0ABT2EQP4</accession>
<feature type="domain" description="Phospholipid/glycerol acyltransferase" evidence="5">
    <location>
        <begin position="40"/>
        <end position="152"/>
    </location>
</feature>
<dbReference type="PANTHER" id="PTHR10434:SF11">
    <property type="entry name" value="1-ACYL-SN-GLYCEROL-3-PHOSPHATE ACYLTRANSFERASE"/>
    <property type="match status" value="1"/>
</dbReference>
<name>A0ABT2EQP4_9BACT</name>
<proteinExistence type="inferred from homology"/>
<dbReference type="InterPro" id="IPR004552">
    <property type="entry name" value="AGP_acyltrans"/>
</dbReference>
<evidence type="ECO:0000259" key="5">
    <source>
        <dbReference type="SMART" id="SM00563"/>
    </source>
</evidence>
<evidence type="ECO:0000256" key="2">
    <source>
        <dbReference type="ARBA" id="ARBA00022679"/>
    </source>
</evidence>
<dbReference type="Pfam" id="PF01553">
    <property type="entry name" value="Acyltransferase"/>
    <property type="match status" value="1"/>
</dbReference>
<dbReference type="GO" id="GO:0003841">
    <property type="term" value="F:1-acylglycerol-3-phosphate O-acyltransferase activity"/>
    <property type="evidence" value="ECO:0007669"/>
    <property type="project" value="UniProtKB-EC"/>
</dbReference>
<dbReference type="InterPro" id="IPR002123">
    <property type="entry name" value="Plipid/glycerol_acylTrfase"/>
</dbReference>
<dbReference type="NCBIfam" id="TIGR00530">
    <property type="entry name" value="AGP_acyltrn"/>
    <property type="match status" value="1"/>
</dbReference>
<keyword evidence="2 4" id="KW-0808">Transferase</keyword>
<evidence type="ECO:0000256" key="1">
    <source>
        <dbReference type="ARBA" id="ARBA00008655"/>
    </source>
</evidence>
<dbReference type="SMART" id="SM00563">
    <property type="entry name" value="PlsC"/>
    <property type="match status" value="1"/>
</dbReference>
<dbReference type="EC" id="2.3.1.51" evidence="4"/>
<evidence type="ECO:0000313" key="6">
    <source>
        <dbReference type="EMBL" id="MCS3919225.1"/>
    </source>
</evidence>
<keyword evidence="4" id="KW-0444">Lipid biosynthesis</keyword>
<comment type="caution">
    <text evidence="6">The sequence shown here is derived from an EMBL/GenBank/DDBJ whole genome shotgun (WGS) entry which is preliminary data.</text>
</comment>
<evidence type="ECO:0000256" key="4">
    <source>
        <dbReference type="RuleBase" id="RU361267"/>
    </source>
</evidence>
<keyword evidence="4" id="KW-0443">Lipid metabolism</keyword>
<dbReference type="RefSeq" id="WP_018195883.1">
    <property type="nucleotide sequence ID" value="NZ_CP130454.1"/>
</dbReference>
<sequence length="219" mass="24805">MSDRMNALYWLGWYLCRFLAFKFCKLKVEGAERMPKEGGVIIASTHTATLDPVILGCAFPRPLTFMAKEELFRFPPFAALIRTLGAFPVRRGEPDRRALRKAVSLLRQGRCLVIFPEGTRNPNWQLRPPELGVALLAAWARVPVLPVAIFGSELLMPKGKFFPRPAPLKVKVGELLWYEGDGKRESLEAFAWQVMEAISELSGRPLPKRENLMVTSRPR</sequence>
<dbReference type="PANTHER" id="PTHR10434">
    <property type="entry name" value="1-ACYL-SN-GLYCEROL-3-PHOSPHATE ACYLTRANSFERASE"/>
    <property type="match status" value="1"/>
</dbReference>
<organism evidence="6 7">
    <name type="scientific">Candidatus Fervidibacter sacchari</name>
    <dbReference type="NCBI Taxonomy" id="1448929"/>
    <lineage>
        <taxon>Bacteria</taxon>
        <taxon>Candidatus Fervidibacterota</taxon>
        <taxon>Candidatus Fervidibacter</taxon>
    </lineage>
</organism>
<keyword evidence="4" id="KW-0594">Phospholipid biosynthesis</keyword>
<comment type="similarity">
    <text evidence="1 4">Belongs to the 1-acyl-sn-glycerol-3-phosphate acyltransferase family.</text>
</comment>
<gene>
    <name evidence="6" type="ORF">M2350_001625</name>
</gene>
<evidence type="ECO:0000313" key="7">
    <source>
        <dbReference type="Proteomes" id="UP001204798"/>
    </source>
</evidence>
<comment type="domain">
    <text evidence="4">The HXXXXD motif is essential for acyltransferase activity and may constitute the binding site for the phosphate moiety of the glycerol-3-phosphate.</text>
</comment>
<dbReference type="EMBL" id="JANUCP010000002">
    <property type="protein sequence ID" value="MCS3919225.1"/>
    <property type="molecule type" value="Genomic_DNA"/>
</dbReference>